<organism evidence="2 3">
    <name type="scientific">Candidatus Woesebacteria bacterium RIFCSPLOWO2_01_FULL_39_10b</name>
    <dbReference type="NCBI Taxonomy" id="1802517"/>
    <lineage>
        <taxon>Bacteria</taxon>
        <taxon>Candidatus Woeseibacteriota</taxon>
    </lineage>
</organism>
<reference evidence="2 3" key="1">
    <citation type="journal article" date="2016" name="Nat. Commun.">
        <title>Thousands of microbial genomes shed light on interconnected biogeochemical processes in an aquifer system.</title>
        <authorList>
            <person name="Anantharaman K."/>
            <person name="Brown C.T."/>
            <person name="Hug L.A."/>
            <person name="Sharon I."/>
            <person name="Castelle C.J."/>
            <person name="Probst A.J."/>
            <person name="Thomas B.C."/>
            <person name="Singh A."/>
            <person name="Wilkins M.J."/>
            <person name="Karaoz U."/>
            <person name="Brodie E.L."/>
            <person name="Williams K.H."/>
            <person name="Hubbard S.S."/>
            <person name="Banfield J.F."/>
        </authorList>
    </citation>
    <scope>NUCLEOTIDE SEQUENCE [LARGE SCALE GENOMIC DNA]</scope>
</reference>
<sequence length="77" mass="8352">MSEKPPKKLTTELDGENVTLDVGRNLMSDGSIVLVDRVPHARHEGSFQIAQVKPGEQGKPGKLIRGKVVRASTSETE</sequence>
<comment type="caution">
    <text evidence="2">The sequence shown here is derived from an EMBL/GenBank/DDBJ whole genome shotgun (WGS) entry which is preliminary data.</text>
</comment>
<dbReference type="Proteomes" id="UP000176404">
    <property type="component" value="Unassembled WGS sequence"/>
</dbReference>
<dbReference type="AlphaFoldDB" id="A0A1F8B9R9"/>
<protein>
    <submittedName>
        <fullName evidence="2">Uncharacterized protein</fullName>
    </submittedName>
</protein>
<proteinExistence type="predicted"/>
<evidence type="ECO:0000313" key="2">
    <source>
        <dbReference type="EMBL" id="OGM60791.1"/>
    </source>
</evidence>
<gene>
    <name evidence="2" type="ORF">A2892_01980</name>
</gene>
<evidence type="ECO:0000256" key="1">
    <source>
        <dbReference type="SAM" id="MobiDB-lite"/>
    </source>
</evidence>
<name>A0A1F8B9R9_9BACT</name>
<evidence type="ECO:0000313" key="3">
    <source>
        <dbReference type="Proteomes" id="UP000176404"/>
    </source>
</evidence>
<feature type="region of interest" description="Disordered" evidence="1">
    <location>
        <begin position="53"/>
        <end position="77"/>
    </location>
</feature>
<dbReference type="EMBL" id="MGHD01000003">
    <property type="protein sequence ID" value="OGM60791.1"/>
    <property type="molecule type" value="Genomic_DNA"/>
</dbReference>
<accession>A0A1F8B9R9</accession>